<accession>A0AAE9Y445</accession>
<keyword evidence="3" id="KW-1185">Reference proteome</keyword>
<evidence type="ECO:0000313" key="2">
    <source>
        <dbReference type="EMBL" id="WCO66245.1"/>
    </source>
</evidence>
<sequence length="103" mass="11499">MKPFMRPVDRGRLAPVGWVAEPAGLWGGKQVEVVYDPRRHQLVRTDSDIGDRTRVALGTAGFRRVASAGEQELWVRDRVEAARSALDSTQARHRPQRVAGLAR</sequence>
<dbReference type="Proteomes" id="UP001216390">
    <property type="component" value="Chromosome"/>
</dbReference>
<evidence type="ECO:0000313" key="3">
    <source>
        <dbReference type="Proteomes" id="UP001216390"/>
    </source>
</evidence>
<feature type="region of interest" description="Disordered" evidence="1">
    <location>
        <begin position="84"/>
        <end position="103"/>
    </location>
</feature>
<dbReference type="RefSeq" id="WP_272735769.1">
    <property type="nucleotide sequence ID" value="NZ_CP116942.1"/>
</dbReference>
<evidence type="ECO:0000256" key="1">
    <source>
        <dbReference type="SAM" id="MobiDB-lite"/>
    </source>
</evidence>
<dbReference type="AlphaFoldDB" id="A0AAE9Y445"/>
<dbReference type="EMBL" id="CP116942">
    <property type="protein sequence ID" value="WCO66245.1"/>
    <property type="molecule type" value="Genomic_DNA"/>
</dbReference>
<proteinExistence type="predicted"/>
<name>A0AAE9Y445_9ACTN</name>
<protein>
    <submittedName>
        <fullName evidence="2">Uncharacterized protein</fullName>
    </submittedName>
</protein>
<dbReference type="KEGG" id="ima:PO878_17220"/>
<organism evidence="2 3">
    <name type="scientific">Iamia majanohamensis</name>
    <dbReference type="NCBI Taxonomy" id="467976"/>
    <lineage>
        <taxon>Bacteria</taxon>
        <taxon>Bacillati</taxon>
        <taxon>Actinomycetota</taxon>
        <taxon>Acidimicrobiia</taxon>
        <taxon>Acidimicrobiales</taxon>
        <taxon>Iamiaceae</taxon>
        <taxon>Iamia</taxon>
    </lineage>
</organism>
<gene>
    <name evidence="2" type="ORF">PO878_17220</name>
</gene>
<reference evidence="2" key="1">
    <citation type="submission" date="2023-01" db="EMBL/GenBank/DDBJ databases">
        <title>The diversity of Class Acidimicrobiia in South China Sea sediment environments and the proposal of Iamia marina sp. nov., a novel species of the genus Iamia.</title>
        <authorList>
            <person name="He Y."/>
            <person name="Tian X."/>
        </authorList>
    </citation>
    <scope>NUCLEOTIDE SEQUENCE</scope>
    <source>
        <strain evidence="2">DSM 19957</strain>
    </source>
</reference>